<proteinExistence type="predicted"/>
<accession>A0A0B0EE69</accession>
<comment type="caution">
    <text evidence="1">The sequence shown here is derived from an EMBL/GenBank/DDBJ whole genome shotgun (WGS) entry which is preliminary data.</text>
</comment>
<evidence type="ECO:0008006" key="3">
    <source>
        <dbReference type="Google" id="ProtNLM"/>
    </source>
</evidence>
<organism evidence="1 2">
    <name type="scientific">Candidatus Scalindua brodae</name>
    <dbReference type="NCBI Taxonomy" id="237368"/>
    <lineage>
        <taxon>Bacteria</taxon>
        <taxon>Pseudomonadati</taxon>
        <taxon>Planctomycetota</taxon>
        <taxon>Candidatus Brocadiia</taxon>
        <taxon>Candidatus Brocadiales</taxon>
        <taxon>Candidatus Scalinduaceae</taxon>
        <taxon>Candidatus Scalindua</taxon>
    </lineage>
</organism>
<dbReference type="EMBL" id="JRYO01000197">
    <property type="protein sequence ID" value="KHE91427.1"/>
    <property type="molecule type" value="Genomic_DNA"/>
</dbReference>
<dbReference type="Gene3D" id="3.30.160.250">
    <property type="match status" value="1"/>
</dbReference>
<sequence length="79" mass="8992">MKDSARYIKIVEWNQEDQCFVGQCPGIIGPCCHGDNETEVYDELCRIVEEWLEIAKKENKKLPPPTIGKNIAKQLTKSA</sequence>
<dbReference type="eggNOG" id="COG1598">
    <property type="taxonomic scope" value="Bacteria"/>
</dbReference>
<evidence type="ECO:0000313" key="2">
    <source>
        <dbReference type="Proteomes" id="UP000030652"/>
    </source>
</evidence>
<gene>
    <name evidence="1" type="ORF">SCABRO_02830</name>
</gene>
<dbReference type="SUPFAM" id="SSF143100">
    <property type="entry name" value="TTHA1013/TTHA0281-like"/>
    <property type="match status" value="1"/>
</dbReference>
<dbReference type="InterPro" id="IPR035069">
    <property type="entry name" value="TTHA1013/TTHA0281-like"/>
</dbReference>
<reference evidence="1 2" key="1">
    <citation type="submission" date="2014-10" db="EMBL/GenBank/DDBJ databases">
        <title>Draft genome of anammox bacterium scalindua brodae, obtained using differential coverage binning of sequence data from two enrichment reactors.</title>
        <authorList>
            <person name="Speth D.R."/>
            <person name="Russ L."/>
            <person name="Kartal B."/>
            <person name="Op den Camp H.J."/>
            <person name="Dutilh B.E."/>
            <person name="Jetten M.S."/>
        </authorList>
    </citation>
    <scope>NUCLEOTIDE SEQUENCE [LARGE SCALE GENOMIC DNA]</scope>
    <source>
        <strain evidence="1">RU1</strain>
    </source>
</reference>
<dbReference type="AlphaFoldDB" id="A0A0B0EE69"/>
<protein>
    <recommendedName>
        <fullName evidence="3">HicB-like antitoxin of toxin-antitoxin system domain-containing protein</fullName>
    </recommendedName>
</protein>
<evidence type="ECO:0000313" key="1">
    <source>
        <dbReference type="EMBL" id="KHE91427.1"/>
    </source>
</evidence>
<dbReference type="Proteomes" id="UP000030652">
    <property type="component" value="Unassembled WGS sequence"/>
</dbReference>
<name>A0A0B0EE69_9BACT</name>